<reference evidence="2 3" key="1">
    <citation type="submission" date="2017-09" db="EMBL/GenBank/DDBJ databases">
        <title>Bacterial strain isolated from the female urinary microbiota.</title>
        <authorList>
            <person name="Thomas-White K."/>
            <person name="Kumar N."/>
            <person name="Forster S."/>
            <person name="Putonti C."/>
            <person name="Lawley T."/>
            <person name="Wolfe A.J."/>
        </authorList>
    </citation>
    <scope>NUCLEOTIDE SEQUENCE [LARGE SCALE GENOMIC DNA]</scope>
    <source>
        <strain evidence="2 3">UMB0818</strain>
    </source>
</reference>
<sequence>MVIYKSKSFKLNLHGYPPIEKLLGQEIVIFEEIEHLELNPEGQSASKCLHTFTSANRLHRIVSPVLLHFEDDFPPVSGRISAGFKILSFLLLFIVVLCFLIEHPKYTNLISNSKEFIYGKSDINIFYTYIFGYIYNIV</sequence>
<evidence type="ECO:0000256" key="1">
    <source>
        <dbReference type="SAM" id="Phobius"/>
    </source>
</evidence>
<protein>
    <submittedName>
        <fullName evidence="2">Uncharacterized protein</fullName>
    </submittedName>
</protein>
<organism evidence="2 3">
    <name type="scientific">Hoylesella timonensis</name>
    <dbReference type="NCBI Taxonomy" id="386414"/>
    <lineage>
        <taxon>Bacteria</taxon>
        <taxon>Pseudomonadati</taxon>
        <taxon>Bacteroidota</taxon>
        <taxon>Bacteroidia</taxon>
        <taxon>Bacteroidales</taxon>
        <taxon>Prevotellaceae</taxon>
        <taxon>Hoylesella</taxon>
    </lineage>
</organism>
<evidence type="ECO:0000313" key="2">
    <source>
        <dbReference type="EMBL" id="PMC07339.1"/>
    </source>
</evidence>
<evidence type="ECO:0000313" key="3">
    <source>
        <dbReference type="Proteomes" id="UP000235661"/>
    </source>
</evidence>
<dbReference type="Proteomes" id="UP000235661">
    <property type="component" value="Unassembled WGS sequence"/>
</dbReference>
<gene>
    <name evidence="2" type="ORF">CJ232_11465</name>
</gene>
<keyword evidence="1" id="KW-0812">Transmembrane</keyword>
<keyword evidence="1" id="KW-1133">Transmembrane helix</keyword>
<name>A0A2N6Q2U7_9BACT</name>
<comment type="caution">
    <text evidence="2">The sequence shown here is derived from an EMBL/GenBank/DDBJ whole genome shotgun (WGS) entry which is preliminary data.</text>
</comment>
<keyword evidence="1" id="KW-0472">Membrane</keyword>
<dbReference type="AlphaFoldDB" id="A0A2N6Q2U7"/>
<feature type="transmembrane region" description="Helical" evidence="1">
    <location>
        <begin position="82"/>
        <end position="101"/>
    </location>
</feature>
<accession>A0A2N6Q2U7</accession>
<dbReference type="EMBL" id="PNGI01000039">
    <property type="protein sequence ID" value="PMC07339.1"/>
    <property type="molecule type" value="Genomic_DNA"/>
</dbReference>
<proteinExistence type="predicted"/>